<dbReference type="EMBL" id="NIDE01000017">
    <property type="protein sequence ID" value="OWK36505.1"/>
    <property type="molecule type" value="Genomic_DNA"/>
</dbReference>
<dbReference type="Gene3D" id="3.30.300.160">
    <property type="entry name" value="Type II secretion system, protein E, N-terminal domain"/>
    <property type="match status" value="1"/>
</dbReference>
<dbReference type="NCBIfam" id="TIGR02996">
    <property type="entry name" value="rpt_mate_G_obs"/>
    <property type="match status" value="1"/>
</dbReference>
<feature type="domain" description="Type II secretion system protein GspE N-terminal" evidence="1">
    <location>
        <begin position="106"/>
        <end position="185"/>
    </location>
</feature>
<gene>
    <name evidence="2" type="ORF">FRUB_09068</name>
</gene>
<dbReference type="InterPro" id="IPR014338">
    <property type="entry name" value="CHP02996_rpt-companion-dom"/>
</dbReference>
<dbReference type="Proteomes" id="UP000214646">
    <property type="component" value="Unassembled WGS sequence"/>
</dbReference>
<dbReference type="InterPro" id="IPR037257">
    <property type="entry name" value="T2SS_E_N_sf"/>
</dbReference>
<reference evidence="3" key="1">
    <citation type="submission" date="2017-06" db="EMBL/GenBank/DDBJ databases">
        <title>Genome analysis of Fimbriiglobus ruber SP5, the first member of the order Planctomycetales with confirmed chitinolytic capability.</title>
        <authorList>
            <person name="Ravin N.V."/>
            <person name="Rakitin A.L."/>
            <person name="Ivanova A.A."/>
            <person name="Beletsky A.V."/>
            <person name="Kulichevskaya I.S."/>
            <person name="Mardanov A.V."/>
            <person name="Dedysh S.N."/>
        </authorList>
    </citation>
    <scope>NUCLEOTIDE SEQUENCE [LARGE SCALE GENOMIC DNA]</scope>
    <source>
        <strain evidence="3">SP5</strain>
    </source>
</reference>
<evidence type="ECO:0000259" key="1">
    <source>
        <dbReference type="Pfam" id="PF05157"/>
    </source>
</evidence>
<keyword evidence="3" id="KW-1185">Reference proteome</keyword>
<dbReference type="Pfam" id="PF05157">
    <property type="entry name" value="MshEN"/>
    <property type="match status" value="1"/>
</dbReference>
<proteinExistence type="predicted"/>
<dbReference type="InterPro" id="IPR027417">
    <property type="entry name" value="P-loop_NTPase"/>
</dbReference>
<dbReference type="SUPFAM" id="SSF52540">
    <property type="entry name" value="P-loop containing nucleoside triphosphate hydrolases"/>
    <property type="match status" value="1"/>
</dbReference>
<dbReference type="Gene3D" id="3.30.450.90">
    <property type="match status" value="1"/>
</dbReference>
<dbReference type="AlphaFoldDB" id="A0A225DJD7"/>
<name>A0A225DJD7_9BACT</name>
<evidence type="ECO:0000313" key="2">
    <source>
        <dbReference type="EMBL" id="OWK36505.1"/>
    </source>
</evidence>
<dbReference type="OrthoDB" id="281016at2"/>
<dbReference type="InterPro" id="IPR007831">
    <property type="entry name" value="T2SS_GspE_N"/>
</dbReference>
<evidence type="ECO:0000313" key="3">
    <source>
        <dbReference type="Proteomes" id="UP000214646"/>
    </source>
</evidence>
<dbReference type="SUPFAM" id="SSF160246">
    <property type="entry name" value="EspE N-terminal domain-like"/>
    <property type="match status" value="1"/>
</dbReference>
<comment type="caution">
    <text evidence="2">The sequence shown here is derived from an EMBL/GenBank/DDBJ whole genome shotgun (WGS) entry which is preliminary data.</text>
</comment>
<dbReference type="RefSeq" id="WP_161967990.1">
    <property type="nucleotide sequence ID" value="NZ_NIDE01000017.1"/>
</dbReference>
<protein>
    <submittedName>
        <fullName evidence="2">General secretion pathway protein E</fullName>
    </submittedName>
</protein>
<organism evidence="2 3">
    <name type="scientific">Fimbriiglobus ruber</name>
    <dbReference type="NCBI Taxonomy" id="1908690"/>
    <lineage>
        <taxon>Bacteria</taxon>
        <taxon>Pseudomonadati</taxon>
        <taxon>Planctomycetota</taxon>
        <taxon>Planctomycetia</taxon>
        <taxon>Gemmatales</taxon>
        <taxon>Gemmataceae</taxon>
        <taxon>Fimbriiglobus</taxon>
    </lineage>
</organism>
<accession>A0A225DJD7</accession>
<sequence>MPHSDPTADAFMRRILANPPDPVPRLVFADWLEESGASPNLAWARYIRLADELAAAPADDPRRPKMTQDLERVGSLVRARLTFRAEMFVAYPEAMLQLMPPRSMRVKVESVLVPRSLLDLVPHSLALYRNVLPLALVGRALVVALSEMNTQEATQMLTLVLNRDIVPFCAPERTIRSAVERNYGALEFDDFPPLTFESPARAAYPLALAPSPADPIDAAAPGVRFLNLLITEAINTGAEAVDLEPSADFVRVWFNRRGERTEHDPVHSRWLIPICTRIRVVAGLPLRAEEVSQVGVMPFTHRGLRYDLPVRLTSTPDGPFVRITITPAPENPPVALSQAA</sequence>